<evidence type="ECO:0000256" key="7">
    <source>
        <dbReference type="ARBA" id="ARBA00023242"/>
    </source>
</evidence>
<dbReference type="PANTHER" id="PTHR11477">
    <property type="entry name" value="TRANSCRIPTION FACTOR S-II ZINC FINGER DOMAIN-CONTAINING PROTEIN"/>
    <property type="match status" value="1"/>
</dbReference>
<comment type="similarity">
    <text evidence="2">Belongs to the BYE1 family.</text>
</comment>
<dbReference type="InterPro" id="IPR012921">
    <property type="entry name" value="SPOC_C"/>
</dbReference>
<dbReference type="GO" id="GO:0006351">
    <property type="term" value="P:DNA-templated transcription"/>
    <property type="evidence" value="ECO:0007669"/>
    <property type="project" value="InterPro"/>
</dbReference>
<dbReference type="Proteomes" id="UP000298327">
    <property type="component" value="Unassembled WGS sequence"/>
</dbReference>
<evidence type="ECO:0000256" key="6">
    <source>
        <dbReference type="ARBA" id="ARBA00022833"/>
    </source>
</evidence>
<keyword evidence="13" id="KW-1185">Reference proteome</keyword>
<evidence type="ECO:0000256" key="9">
    <source>
        <dbReference type="SAM" id="MobiDB-lite"/>
    </source>
</evidence>
<dbReference type="InterPro" id="IPR019787">
    <property type="entry name" value="Znf_PHD-finger"/>
</dbReference>
<feature type="compositionally biased region" description="Basic and acidic residues" evidence="9">
    <location>
        <begin position="1049"/>
        <end position="1058"/>
    </location>
</feature>
<evidence type="ECO:0000259" key="10">
    <source>
        <dbReference type="PROSITE" id="PS50016"/>
    </source>
</evidence>
<dbReference type="GO" id="GO:0008270">
    <property type="term" value="F:zinc ion binding"/>
    <property type="evidence" value="ECO:0007669"/>
    <property type="project" value="UniProtKB-KW"/>
</dbReference>
<keyword evidence="7" id="KW-0539">Nucleus</keyword>
<protein>
    <recommendedName>
        <fullName evidence="3">Transcription factor BYE1</fullName>
    </recommendedName>
</protein>
<organism evidence="12 13">
    <name type="scientific">Dentipellis fragilis</name>
    <dbReference type="NCBI Taxonomy" id="205917"/>
    <lineage>
        <taxon>Eukaryota</taxon>
        <taxon>Fungi</taxon>
        <taxon>Dikarya</taxon>
        <taxon>Basidiomycota</taxon>
        <taxon>Agaricomycotina</taxon>
        <taxon>Agaricomycetes</taxon>
        <taxon>Russulales</taxon>
        <taxon>Hericiaceae</taxon>
        <taxon>Dentipellis</taxon>
    </lineage>
</organism>
<name>A0A4Y9Z6Q9_9AGAM</name>
<sequence>MTTRSQAKAATRQTRSAVHEKENKKTAVAKPKPPPSRTSTKDKKGKGKAKTEVYCLCKGVDDGTPMVQCGLCKDWFHFRCIDLKKEDADEIVMYVCQACTEKTGRRTVMDWEGPDALEPVQSPEEPPAFESAPVKAEELEESEVEKPEPAEVSESSDDGTEDEYVEETGKKKGKGKRTSRRIHDSDSESDAEEKKASTSKARRVSVSTIKSKSATRSMSPTSSHAHLKRKSSIQAPPAKRTRSGSTAADDPTRKYCLSKLREMLLKIFTTYGSEKKPEELSDEEKAALEARANVYADTLEQCMYDSNAEADKGKQSAGAKYKERFRMISFNLPQADRVQLHQRIASGDLAPVTLAGMSSTDLASEETRASIKHAEEEALAHSILQKSTVPRAKITHKGLEDIEDVNEDLARQREREIAREEEEEERERKERERERLARLRPRAPSASVPPESPLTPSGPSAWGAPPPVPLHAMQTSPVDATPYGIVRPPINPLFMPSGSDMQPLETELNLGDLIHIDEEPTSDTGATLSTPALEKGPGAAELAMPVPEPAVAPSQPVTGISPFAANRPDMAPRASFDLSTLWSGPSATKREDGMELERPPTPPLDAGEQHEAMVDGDGDHEMHVEAHVETEADDQDFDMFLERDEDEQPAEPEVPQPSPEEVYEKLPRVWAGILSMPLDSTIPEETHVFARQIGGRTLEQDSPLWRTLFPMEQLRIDGRVPVSNSANYLLQSRMNSMKELIAVTFDPSSEADSSKFRQLADFLINKDRHGLIFPWGNRGREWGKELYVIPLLSAHPLPDYLEMLDGLQLPRERKADHLIGIWVLNRGKLSPPPSHPHPHPHQPMPAAPATQPTPSVPDLFRSLNLPHIFSHTPTPPIPGLSATPPQPPLIPVVTQPLPAAPPGVSSALAAEVASLTPEQVQAMLQTLRSNGLGGLAAPPPPQPTMLSYPQPQPAPSFMPSQPSPPTPWVNSLLASLQPGGTPPNPLTMPQSLQMPPQQPPLPPNQGFQPQPQPYDRYDERSPRGGPPPGGRDRGDRGRGRARGGRGRNRAPEEGRRASEGSAWPRRGRGRGGPPPGSPDRGYAPRREKAPWICVLLIGVATVYLIVCQLAGSLFDIPTVSSSNNTSNIDPVFLERCIDIANATLIPGYRSPTSVASTLAPPIAPKFDKLSVNFVRSRLTDHYPDAFTDTHGTRKRVGGPEAQPFIRETRPVYDHPITPFWHKFLRDTEAYLNSQPGVKFTAITGFGFANVGENAVFCPILVTIGVPPNSLVFEETKTAADYIKGTILSEAGFPNIDVAVREWTTSPSGGGPKLPTFAILLRLSQPDSIQRREQVVALGAKAYEDATINIMYQIGTLHNTNESLKKTICRLRQRQQEEGGGATAGVAEALLEAQQNVDRTTRSIKELDSLHSEVTKLLTNPKQRSIGFVLHADPIGVSDGSDRYTIDWAVIQLNKDVFDWVQFKGNQTYIGGKVKEDEYRNLMYPNYSDQADYNYPQDGLFQINGFVPEIEIRQPKQLNAHGDKAMSVIKNSLTTGTTVGWVNGLKSLVRYYDYYDLEFTALETTILPYGGRGAFSDPGDAGAIILDHRWWWLG</sequence>
<evidence type="ECO:0000256" key="3">
    <source>
        <dbReference type="ARBA" id="ARBA00021616"/>
    </source>
</evidence>
<dbReference type="CDD" id="cd21538">
    <property type="entry name" value="SPOC_TFIIS"/>
    <property type="match status" value="1"/>
</dbReference>
<evidence type="ECO:0000256" key="1">
    <source>
        <dbReference type="ARBA" id="ARBA00002311"/>
    </source>
</evidence>
<dbReference type="PROSITE" id="PS50016">
    <property type="entry name" value="ZF_PHD_2"/>
    <property type="match status" value="1"/>
</dbReference>
<dbReference type="PROSITE" id="PS51321">
    <property type="entry name" value="TFIIS_CENTRAL"/>
    <property type="match status" value="1"/>
</dbReference>
<feature type="domain" description="TFIIS central" evidence="11">
    <location>
        <begin position="256"/>
        <end position="390"/>
    </location>
</feature>
<feature type="compositionally biased region" description="Acidic residues" evidence="9">
    <location>
        <begin position="154"/>
        <end position="166"/>
    </location>
</feature>
<dbReference type="SMART" id="SM00249">
    <property type="entry name" value="PHD"/>
    <property type="match status" value="1"/>
</dbReference>
<dbReference type="Pfam" id="PF07744">
    <property type="entry name" value="SPOC"/>
    <property type="match status" value="1"/>
</dbReference>
<feature type="region of interest" description="Disordered" evidence="9">
    <location>
        <begin position="830"/>
        <end position="857"/>
    </location>
</feature>
<dbReference type="Gene3D" id="3.30.40.10">
    <property type="entry name" value="Zinc/RING finger domain, C3HC4 (zinc finger)"/>
    <property type="match status" value="1"/>
</dbReference>
<feature type="domain" description="PHD-type" evidence="10">
    <location>
        <begin position="52"/>
        <end position="102"/>
    </location>
</feature>
<feature type="compositionally biased region" description="Basic residues" evidence="9">
    <location>
        <begin position="1039"/>
        <end position="1048"/>
    </location>
</feature>
<feature type="compositionally biased region" description="Basic and acidic residues" evidence="9">
    <location>
        <begin position="426"/>
        <end position="437"/>
    </location>
</feature>
<evidence type="ECO:0000259" key="11">
    <source>
        <dbReference type="PROSITE" id="PS51321"/>
    </source>
</evidence>
<feature type="region of interest" description="Disordered" evidence="9">
    <location>
        <begin position="114"/>
        <end position="251"/>
    </location>
</feature>
<dbReference type="InterPro" id="IPR001965">
    <property type="entry name" value="Znf_PHD"/>
</dbReference>
<dbReference type="SUPFAM" id="SSF57903">
    <property type="entry name" value="FYVE/PHD zinc finger"/>
    <property type="match status" value="1"/>
</dbReference>
<feature type="region of interest" description="Disordered" evidence="9">
    <location>
        <begin position="415"/>
        <end position="466"/>
    </location>
</feature>
<accession>A0A4Y9Z6Q9</accession>
<feature type="compositionally biased region" description="Pro residues" evidence="9">
    <location>
        <begin position="950"/>
        <end position="967"/>
    </location>
</feature>
<dbReference type="InterPro" id="IPR019786">
    <property type="entry name" value="Zinc_finger_PHD-type_CS"/>
</dbReference>
<feature type="compositionally biased region" description="Basic residues" evidence="9">
    <location>
        <begin position="171"/>
        <end position="180"/>
    </location>
</feature>
<feature type="region of interest" description="Disordered" evidence="9">
    <location>
        <begin position="1"/>
        <end position="45"/>
    </location>
</feature>
<dbReference type="Pfam" id="PF07500">
    <property type="entry name" value="TFIIS_M"/>
    <property type="match status" value="1"/>
</dbReference>
<dbReference type="EMBL" id="SEOQ01000101">
    <property type="protein sequence ID" value="TFY70435.1"/>
    <property type="molecule type" value="Genomic_DNA"/>
</dbReference>
<comment type="caution">
    <text evidence="12">The sequence shown here is derived from an EMBL/GenBank/DDBJ whole genome shotgun (WGS) entry which is preliminary data.</text>
</comment>
<evidence type="ECO:0000256" key="2">
    <source>
        <dbReference type="ARBA" id="ARBA00011050"/>
    </source>
</evidence>
<feature type="compositionally biased region" description="Basic and acidic residues" evidence="9">
    <location>
        <begin position="588"/>
        <end position="598"/>
    </location>
</feature>
<dbReference type="Pfam" id="PF00628">
    <property type="entry name" value="PHD"/>
    <property type="match status" value="1"/>
</dbReference>
<keyword evidence="5 8" id="KW-0863">Zinc-finger</keyword>
<dbReference type="PROSITE" id="PS01359">
    <property type="entry name" value="ZF_PHD_1"/>
    <property type="match status" value="1"/>
</dbReference>
<evidence type="ECO:0000256" key="5">
    <source>
        <dbReference type="ARBA" id="ARBA00022771"/>
    </source>
</evidence>
<dbReference type="STRING" id="205917.A0A4Y9Z6Q9"/>
<dbReference type="InterPro" id="IPR013083">
    <property type="entry name" value="Znf_RING/FYVE/PHD"/>
</dbReference>
<evidence type="ECO:0000313" key="13">
    <source>
        <dbReference type="Proteomes" id="UP000298327"/>
    </source>
</evidence>
<feature type="compositionally biased region" description="Polar residues" evidence="9">
    <location>
        <begin position="577"/>
        <end position="586"/>
    </location>
</feature>
<feature type="compositionally biased region" description="Polar residues" evidence="9">
    <location>
        <begin position="1"/>
        <end position="16"/>
    </location>
</feature>
<keyword evidence="4" id="KW-0479">Metal-binding</keyword>
<dbReference type="InterPro" id="IPR003618">
    <property type="entry name" value="TFIIS_cen_dom"/>
</dbReference>
<dbReference type="Gene3D" id="1.10.472.30">
    <property type="entry name" value="Transcription elongation factor S-II, central domain"/>
    <property type="match status" value="1"/>
</dbReference>
<comment type="function">
    <text evidence="1">Negative regulator of transcription elongation.</text>
</comment>
<evidence type="ECO:0000256" key="8">
    <source>
        <dbReference type="PROSITE-ProRule" id="PRU00146"/>
    </source>
</evidence>
<evidence type="ECO:0000256" key="4">
    <source>
        <dbReference type="ARBA" id="ARBA00022723"/>
    </source>
</evidence>
<dbReference type="SMART" id="SM00510">
    <property type="entry name" value="TFS2M"/>
    <property type="match status" value="1"/>
</dbReference>
<feature type="region of interest" description="Disordered" evidence="9">
    <location>
        <begin position="576"/>
        <end position="611"/>
    </location>
</feature>
<evidence type="ECO:0000313" key="12">
    <source>
        <dbReference type="EMBL" id="TFY70435.1"/>
    </source>
</evidence>
<feature type="compositionally biased region" description="Basic and acidic residues" evidence="9">
    <location>
        <begin position="181"/>
        <end position="196"/>
    </location>
</feature>
<dbReference type="InterPro" id="IPR036575">
    <property type="entry name" value="TFIIS_cen_dom_sf"/>
</dbReference>
<feature type="compositionally biased region" description="Polar residues" evidence="9">
    <location>
        <begin position="205"/>
        <end position="224"/>
    </location>
</feature>
<keyword evidence="6" id="KW-0862">Zinc</keyword>
<dbReference type="GO" id="GO:0005634">
    <property type="term" value="C:nucleus"/>
    <property type="evidence" value="ECO:0007669"/>
    <property type="project" value="TreeGrafter"/>
</dbReference>
<feature type="region of interest" description="Disordered" evidence="9">
    <location>
        <begin position="931"/>
        <end position="1084"/>
    </location>
</feature>
<dbReference type="PANTHER" id="PTHR11477:SF0">
    <property type="entry name" value="IP08861P-RELATED"/>
    <property type="match status" value="1"/>
</dbReference>
<dbReference type="OrthoDB" id="436852at2759"/>
<proteinExistence type="inferred from homology"/>
<dbReference type="SUPFAM" id="SSF46942">
    <property type="entry name" value="Elongation factor TFIIS domain 2"/>
    <property type="match status" value="1"/>
</dbReference>
<dbReference type="InterPro" id="IPR011011">
    <property type="entry name" value="Znf_FYVE_PHD"/>
</dbReference>
<reference evidence="12 13" key="1">
    <citation type="submission" date="2019-02" db="EMBL/GenBank/DDBJ databases">
        <title>Genome sequencing of the rare red list fungi Dentipellis fragilis.</title>
        <authorList>
            <person name="Buettner E."/>
            <person name="Kellner H."/>
        </authorList>
    </citation>
    <scope>NUCLEOTIDE SEQUENCE [LARGE SCALE GENOMIC DNA]</scope>
    <source>
        <strain evidence="12 13">DSM 105465</strain>
    </source>
</reference>
<gene>
    <name evidence="12" type="ORF">EVG20_g2564</name>
</gene>
<feature type="compositionally biased region" description="Pro residues" evidence="9">
    <location>
        <begin position="830"/>
        <end position="846"/>
    </location>
</feature>